<sequence length="161" mass="18554">MSPEHEQLYRRTLHALVEAGLEFCVIGSLALRWQCPTLAHWPAHDCDLLVPFDVAQLNRLVQLLQATGWELTLWQKPVPVPLTEAQLRGKYYLRARWQGAILDLSYENAFMRWEEFAPERHWQAGLPLASVPHLLYQCIRRNTPADREILRLCQAAGEASS</sequence>
<evidence type="ECO:0008006" key="3">
    <source>
        <dbReference type="Google" id="ProtNLM"/>
    </source>
</evidence>
<keyword evidence="2" id="KW-1185">Reference proteome</keyword>
<gene>
    <name evidence="1" type="ORF">E5K02_06375</name>
</gene>
<dbReference type="Proteomes" id="UP000298471">
    <property type="component" value="Unassembled WGS sequence"/>
</dbReference>
<accession>A0A4Z0QGC4</accession>
<comment type="caution">
    <text evidence="1">The sequence shown here is derived from an EMBL/GenBank/DDBJ whole genome shotgun (WGS) entry which is preliminary data.</text>
</comment>
<dbReference type="RefSeq" id="WP_135393164.1">
    <property type="nucleotide sequence ID" value="NZ_SRMB01000001.1"/>
</dbReference>
<protein>
    <recommendedName>
        <fullName evidence="3">Nucleotidyltransferase family protein</fullName>
    </recommendedName>
</protein>
<evidence type="ECO:0000313" key="1">
    <source>
        <dbReference type="EMBL" id="TGE29077.1"/>
    </source>
</evidence>
<name>A0A4Z0QGC4_9BACT</name>
<evidence type="ECO:0000313" key="2">
    <source>
        <dbReference type="Proteomes" id="UP000298471"/>
    </source>
</evidence>
<reference evidence="1 2" key="1">
    <citation type="submission" date="2019-04" db="EMBL/GenBank/DDBJ databases">
        <authorList>
            <person name="Feng G."/>
            <person name="Zhang J."/>
            <person name="Zhu H."/>
        </authorList>
    </citation>
    <scope>NUCLEOTIDE SEQUENCE [LARGE SCALE GENOMIC DNA]</scope>
    <source>
        <strain evidence="1 2">9PBR-1</strain>
    </source>
</reference>
<organism evidence="1 2">
    <name type="scientific">Hymenobacter metallicola</name>
    <dbReference type="NCBI Taxonomy" id="2563114"/>
    <lineage>
        <taxon>Bacteria</taxon>
        <taxon>Pseudomonadati</taxon>
        <taxon>Bacteroidota</taxon>
        <taxon>Cytophagia</taxon>
        <taxon>Cytophagales</taxon>
        <taxon>Hymenobacteraceae</taxon>
        <taxon>Hymenobacter</taxon>
    </lineage>
</organism>
<dbReference type="OrthoDB" id="882383at2"/>
<proteinExistence type="predicted"/>
<dbReference type="EMBL" id="SRMB01000001">
    <property type="protein sequence ID" value="TGE29077.1"/>
    <property type="molecule type" value="Genomic_DNA"/>
</dbReference>
<dbReference type="AlphaFoldDB" id="A0A4Z0QGC4"/>